<evidence type="ECO:0000313" key="7">
    <source>
        <dbReference type="Proteomes" id="UP001201449"/>
    </source>
</evidence>
<keyword evidence="4" id="KW-1133">Transmembrane helix</keyword>
<protein>
    <submittedName>
        <fullName evidence="6">TlpA family protein disulfide reductase</fullName>
    </submittedName>
</protein>
<evidence type="ECO:0000256" key="2">
    <source>
        <dbReference type="ARBA" id="ARBA00022748"/>
    </source>
</evidence>
<proteinExistence type="predicted"/>
<evidence type="ECO:0000313" key="6">
    <source>
        <dbReference type="EMBL" id="MCF1751607.1"/>
    </source>
</evidence>
<dbReference type="Gene3D" id="3.40.30.10">
    <property type="entry name" value="Glutaredoxin"/>
    <property type="match status" value="1"/>
</dbReference>
<evidence type="ECO:0000256" key="1">
    <source>
        <dbReference type="ARBA" id="ARBA00004196"/>
    </source>
</evidence>
<dbReference type="InterPro" id="IPR013740">
    <property type="entry name" value="Redoxin"/>
</dbReference>
<dbReference type="SUPFAM" id="SSF52833">
    <property type="entry name" value="Thioredoxin-like"/>
    <property type="match status" value="1"/>
</dbReference>
<dbReference type="Proteomes" id="UP001201449">
    <property type="component" value="Unassembled WGS sequence"/>
</dbReference>
<dbReference type="Pfam" id="PF08534">
    <property type="entry name" value="Redoxin"/>
    <property type="match status" value="1"/>
</dbReference>
<dbReference type="PROSITE" id="PS00194">
    <property type="entry name" value="THIOREDOXIN_1"/>
    <property type="match status" value="1"/>
</dbReference>
<organism evidence="6 7">
    <name type="scientific">Mariniradius sediminis</name>
    <dbReference type="NCBI Taxonomy" id="2909237"/>
    <lineage>
        <taxon>Bacteria</taxon>
        <taxon>Pseudomonadati</taxon>
        <taxon>Bacteroidota</taxon>
        <taxon>Cytophagia</taxon>
        <taxon>Cytophagales</taxon>
        <taxon>Cyclobacteriaceae</taxon>
        <taxon>Mariniradius</taxon>
    </lineage>
</organism>
<dbReference type="InterPro" id="IPR017937">
    <property type="entry name" value="Thioredoxin_CS"/>
</dbReference>
<evidence type="ECO:0000256" key="3">
    <source>
        <dbReference type="ARBA" id="ARBA00023284"/>
    </source>
</evidence>
<dbReference type="InterPro" id="IPR050553">
    <property type="entry name" value="Thioredoxin_ResA/DsbE_sf"/>
</dbReference>
<feature type="domain" description="Thioredoxin" evidence="5">
    <location>
        <begin position="48"/>
        <end position="191"/>
    </location>
</feature>
<keyword evidence="4" id="KW-0472">Membrane</keyword>
<dbReference type="RefSeq" id="WP_234861575.1">
    <property type="nucleotide sequence ID" value="NZ_JAKEVZ010000007.1"/>
</dbReference>
<keyword evidence="7" id="KW-1185">Reference proteome</keyword>
<comment type="subcellular location">
    <subcellularLocation>
        <location evidence="1">Cell envelope</location>
    </subcellularLocation>
</comment>
<accession>A0ABS9BU70</accession>
<dbReference type="PROSITE" id="PS51352">
    <property type="entry name" value="THIOREDOXIN_2"/>
    <property type="match status" value="1"/>
</dbReference>
<dbReference type="PANTHER" id="PTHR42852">
    <property type="entry name" value="THIOL:DISULFIDE INTERCHANGE PROTEIN DSBE"/>
    <property type="match status" value="1"/>
</dbReference>
<dbReference type="CDD" id="cd02966">
    <property type="entry name" value="TlpA_like_family"/>
    <property type="match status" value="1"/>
</dbReference>
<feature type="transmembrane region" description="Helical" evidence="4">
    <location>
        <begin position="6"/>
        <end position="25"/>
    </location>
</feature>
<keyword evidence="2" id="KW-0201">Cytochrome c-type biogenesis</keyword>
<keyword evidence="3" id="KW-0676">Redox-active center</keyword>
<dbReference type="InterPro" id="IPR013766">
    <property type="entry name" value="Thioredoxin_domain"/>
</dbReference>
<comment type="caution">
    <text evidence="6">The sequence shown here is derived from an EMBL/GenBank/DDBJ whole genome shotgun (WGS) entry which is preliminary data.</text>
</comment>
<keyword evidence="4" id="KW-0812">Transmembrane</keyword>
<evidence type="ECO:0000259" key="5">
    <source>
        <dbReference type="PROSITE" id="PS51352"/>
    </source>
</evidence>
<evidence type="ECO:0000256" key="4">
    <source>
        <dbReference type="SAM" id="Phobius"/>
    </source>
</evidence>
<gene>
    <name evidence="6" type="ORF">L0U89_11040</name>
</gene>
<dbReference type="InterPro" id="IPR036249">
    <property type="entry name" value="Thioredoxin-like_sf"/>
</dbReference>
<name>A0ABS9BU70_9BACT</name>
<dbReference type="PANTHER" id="PTHR42852:SF13">
    <property type="entry name" value="PROTEIN DIPZ"/>
    <property type="match status" value="1"/>
</dbReference>
<reference evidence="6 7" key="1">
    <citation type="submission" date="2022-01" db="EMBL/GenBank/DDBJ databases">
        <title>Mariniradius saccharolyticus sp. nov., isolated from sediment of a river.</title>
        <authorList>
            <person name="Liu H."/>
        </authorList>
    </citation>
    <scope>NUCLEOTIDE SEQUENCE [LARGE SCALE GENOMIC DNA]</scope>
    <source>
        <strain evidence="6 7">RY-2</strain>
    </source>
</reference>
<sequence length="191" mass="21788">MKIKTILIALALIAGLSVWFLYFTGKGKSIKKRARLELIGMGIIGTKNEPKTEVADFDFSGRLLDKDGNQVEISQFQGKTLFINIWASWCGPCRIEMPYIQSLYDKIKERGDIEFLMVATDKDFSKSLQFVETKEFTFPVYHAFEGLNSSMFTKTIPVTIIVNPEGKVVYYLNGTNNFDTDHFREFLIGVK</sequence>
<dbReference type="EMBL" id="JAKEVZ010000007">
    <property type="protein sequence ID" value="MCF1751607.1"/>
    <property type="molecule type" value="Genomic_DNA"/>
</dbReference>